<dbReference type="EMBL" id="CAIT01000009">
    <property type="protein sequence ID" value="CCH56086.1"/>
    <property type="molecule type" value="Genomic_DNA"/>
</dbReference>
<sequence length="245" mass="27324">MITHLTVDLARMAAKTQHILVIGGPAAGGLGVKPGQGFVEQFARRLVQSGQRVQVDYHTPLDVESANLVLPRLYGSRYDLILLELGHSFLLGPTVVSGSSNTLVRAFANLTTSLRVHWLRAHHLFGRVALLKKLESQLATLLKHLRPFRHKVILLTPIPHQEPVAQWLCGRSRPLFLALGEQHGISVFDTHPLIRCQSEYFLDNDPRLLSAVSHEIIGSYLHAFYQAMPTVIDSAPVIRPEKRSH</sequence>
<reference evidence="1 2" key="1">
    <citation type="journal article" date="2012" name="J. Bacteriol.">
        <title>Genome Sequence of the Filamentous Bacterium Fibrisoma limi BUZ 3T.</title>
        <authorList>
            <person name="Filippini M."/>
            <person name="Qi W."/>
            <person name="Jaenicke S."/>
            <person name="Goesmann A."/>
            <person name="Smits T.H."/>
            <person name="Bagheri H.C."/>
        </authorList>
    </citation>
    <scope>NUCLEOTIDE SEQUENCE [LARGE SCALE GENOMIC DNA]</scope>
    <source>
        <strain evidence="2">BUZ 3T</strain>
    </source>
</reference>
<organism evidence="1 2">
    <name type="scientific">Fibrisoma limi BUZ 3</name>
    <dbReference type="NCBI Taxonomy" id="1185876"/>
    <lineage>
        <taxon>Bacteria</taxon>
        <taxon>Pseudomonadati</taxon>
        <taxon>Bacteroidota</taxon>
        <taxon>Cytophagia</taxon>
        <taxon>Cytophagales</taxon>
        <taxon>Spirosomataceae</taxon>
        <taxon>Fibrisoma</taxon>
    </lineage>
</organism>
<protein>
    <recommendedName>
        <fullName evidence="3">SGNH hydrolase-type esterase domain-containing protein</fullName>
    </recommendedName>
</protein>
<dbReference type="Proteomes" id="UP000009309">
    <property type="component" value="Unassembled WGS sequence"/>
</dbReference>
<proteinExistence type="predicted"/>
<keyword evidence="2" id="KW-1185">Reference proteome</keyword>
<evidence type="ECO:0000313" key="1">
    <source>
        <dbReference type="EMBL" id="CCH56086.1"/>
    </source>
</evidence>
<dbReference type="STRING" id="1185876.BN8_05397"/>
<gene>
    <name evidence="1" type="ORF">BN8_05397</name>
</gene>
<dbReference type="AlphaFoldDB" id="I2GQA8"/>
<dbReference type="eggNOG" id="COG2755">
    <property type="taxonomic scope" value="Bacteria"/>
</dbReference>
<name>I2GQA8_9BACT</name>
<accession>I2GQA8</accession>
<dbReference type="SUPFAM" id="SSF52266">
    <property type="entry name" value="SGNH hydrolase"/>
    <property type="match status" value="1"/>
</dbReference>
<comment type="caution">
    <text evidence="1">The sequence shown here is derived from an EMBL/GenBank/DDBJ whole genome shotgun (WGS) entry which is preliminary data.</text>
</comment>
<evidence type="ECO:0000313" key="2">
    <source>
        <dbReference type="Proteomes" id="UP000009309"/>
    </source>
</evidence>
<evidence type="ECO:0008006" key="3">
    <source>
        <dbReference type="Google" id="ProtNLM"/>
    </source>
</evidence>